<accession>A0A9P8VZF7</accession>
<gene>
    <name evidence="4" type="ORF">B0T10DRAFT_539611</name>
</gene>
<keyword evidence="2" id="KW-1133">Transmembrane helix</keyword>
<proteinExistence type="predicted"/>
<keyword evidence="5" id="KW-1185">Reference proteome</keyword>
<reference evidence="4 5" key="1">
    <citation type="journal article" date="2021" name="Nat. Commun.">
        <title>Genetic determinants of endophytism in the Arabidopsis root mycobiome.</title>
        <authorList>
            <person name="Mesny F."/>
            <person name="Miyauchi S."/>
            <person name="Thiergart T."/>
            <person name="Pickel B."/>
            <person name="Atanasova L."/>
            <person name="Karlsson M."/>
            <person name="Huettel B."/>
            <person name="Barry K.W."/>
            <person name="Haridas S."/>
            <person name="Chen C."/>
            <person name="Bauer D."/>
            <person name="Andreopoulos W."/>
            <person name="Pangilinan J."/>
            <person name="LaButti K."/>
            <person name="Riley R."/>
            <person name="Lipzen A."/>
            <person name="Clum A."/>
            <person name="Drula E."/>
            <person name="Henrissat B."/>
            <person name="Kohler A."/>
            <person name="Grigoriev I.V."/>
            <person name="Martin F.M."/>
            <person name="Hacquard S."/>
        </authorList>
    </citation>
    <scope>NUCLEOTIDE SEQUENCE [LARGE SCALE GENOMIC DNA]</scope>
    <source>
        <strain evidence="4 5">MPI-CAGE-CH-0241</strain>
    </source>
</reference>
<keyword evidence="3" id="KW-0732">Signal</keyword>
<evidence type="ECO:0000313" key="4">
    <source>
        <dbReference type="EMBL" id="KAH6885173.1"/>
    </source>
</evidence>
<sequence>MSSLLHSAIALGLWTIQGSYGRVLSEPTQRPHIADHNRPPAQTHMVEVSELKHIAKRQKTSLSNNVFTVTVAPDETCGWLSGSAGNPVTCENHQSCMWVSALGIICGVLEDSKNWEIYLRCLDRDAALNTNLCNDTCESNTFFLRCTEETAAYCRTYAYSQGIQDYRCAPTPINRVQSVYFTYNGQNDAQFLTATYTDINSDMSSIEPVSSTIPPPPPPSPPNHVNIGAIIGGAIGGFVAVSLIAFTIFLFIRSRKTTPVQQVAPMEQAPPNGIASNAGKASPSSPVQSEWRGSMMTVLGSGSNPSSPQAWMNQPVSPGGQSAASQGVPQPMFQPVTHERSGGPVQPQVYEMVGDYTHPRVYELIGDPAHP</sequence>
<evidence type="ECO:0000256" key="2">
    <source>
        <dbReference type="SAM" id="Phobius"/>
    </source>
</evidence>
<dbReference type="OrthoDB" id="5347452at2759"/>
<dbReference type="Proteomes" id="UP000777438">
    <property type="component" value="Unassembled WGS sequence"/>
</dbReference>
<keyword evidence="2" id="KW-0812">Transmembrane</keyword>
<protein>
    <submittedName>
        <fullName evidence="4">Uncharacterized protein</fullName>
    </submittedName>
</protein>
<evidence type="ECO:0000256" key="1">
    <source>
        <dbReference type="SAM" id="MobiDB-lite"/>
    </source>
</evidence>
<feature type="transmembrane region" description="Helical" evidence="2">
    <location>
        <begin position="227"/>
        <end position="252"/>
    </location>
</feature>
<feature type="signal peptide" evidence="3">
    <location>
        <begin position="1"/>
        <end position="21"/>
    </location>
</feature>
<organism evidence="4 5">
    <name type="scientific">Thelonectria olida</name>
    <dbReference type="NCBI Taxonomy" id="1576542"/>
    <lineage>
        <taxon>Eukaryota</taxon>
        <taxon>Fungi</taxon>
        <taxon>Dikarya</taxon>
        <taxon>Ascomycota</taxon>
        <taxon>Pezizomycotina</taxon>
        <taxon>Sordariomycetes</taxon>
        <taxon>Hypocreomycetidae</taxon>
        <taxon>Hypocreales</taxon>
        <taxon>Nectriaceae</taxon>
        <taxon>Thelonectria</taxon>
    </lineage>
</organism>
<feature type="region of interest" description="Disordered" evidence="1">
    <location>
        <begin position="270"/>
        <end position="289"/>
    </location>
</feature>
<dbReference type="EMBL" id="JAGPYM010000018">
    <property type="protein sequence ID" value="KAH6885173.1"/>
    <property type="molecule type" value="Genomic_DNA"/>
</dbReference>
<evidence type="ECO:0000256" key="3">
    <source>
        <dbReference type="SAM" id="SignalP"/>
    </source>
</evidence>
<evidence type="ECO:0000313" key="5">
    <source>
        <dbReference type="Proteomes" id="UP000777438"/>
    </source>
</evidence>
<feature type="chain" id="PRO_5040386961" evidence="3">
    <location>
        <begin position="22"/>
        <end position="371"/>
    </location>
</feature>
<name>A0A9P8VZF7_9HYPO</name>
<dbReference type="AlphaFoldDB" id="A0A9P8VZF7"/>
<comment type="caution">
    <text evidence="4">The sequence shown here is derived from an EMBL/GenBank/DDBJ whole genome shotgun (WGS) entry which is preliminary data.</text>
</comment>
<keyword evidence="2" id="KW-0472">Membrane</keyword>
<feature type="region of interest" description="Disordered" evidence="1">
    <location>
        <begin position="298"/>
        <end position="345"/>
    </location>
</feature>
<feature type="compositionally biased region" description="Polar residues" evidence="1">
    <location>
        <begin position="300"/>
        <end position="328"/>
    </location>
</feature>